<dbReference type="EMBL" id="OA882553">
    <property type="protein sequence ID" value="CAD7275960.1"/>
    <property type="molecule type" value="Genomic_DNA"/>
</dbReference>
<evidence type="ECO:0000259" key="15">
    <source>
        <dbReference type="Pfam" id="PF08441"/>
    </source>
</evidence>
<evidence type="ECO:0000256" key="3">
    <source>
        <dbReference type="ARBA" id="ARBA00022692"/>
    </source>
</evidence>
<gene>
    <name evidence="18" type="ORF">NMOB1V02_LOCUS3743</name>
</gene>
<dbReference type="Gene3D" id="2.130.10.130">
    <property type="entry name" value="Integrin alpha, N-terminal"/>
    <property type="match status" value="1"/>
</dbReference>
<evidence type="ECO:0000256" key="4">
    <source>
        <dbReference type="ARBA" id="ARBA00022729"/>
    </source>
</evidence>
<dbReference type="Pfam" id="PF20806">
    <property type="entry name" value="Integrin_A_Ig_3"/>
    <property type="match status" value="1"/>
</dbReference>
<dbReference type="EMBL" id="CAJPEX010000516">
    <property type="protein sequence ID" value="CAG0916112.1"/>
    <property type="molecule type" value="Genomic_DNA"/>
</dbReference>
<dbReference type="PROSITE" id="PS51470">
    <property type="entry name" value="FG_GAP"/>
    <property type="match status" value="4"/>
</dbReference>
<evidence type="ECO:0000256" key="1">
    <source>
        <dbReference type="ARBA" id="ARBA00004479"/>
    </source>
</evidence>
<dbReference type="InterPro" id="IPR013519">
    <property type="entry name" value="Int_alpha_beta-p"/>
</dbReference>
<dbReference type="GO" id="GO:0048513">
    <property type="term" value="P:animal organ development"/>
    <property type="evidence" value="ECO:0007669"/>
    <property type="project" value="UniProtKB-ARBA"/>
</dbReference>
<dbReference type="Gene3D" id="2.60.40.1510">
    <property type="entry name" value="ntegrin, alpha v. Chain A, domain 3"/>
    <property type="match status" value="1"/>
</dbReference>
<dbReference type="Pfam" id="PF20805">
    <property type="entry name" value="Integrin_A_Ig_2"/>
    <property type="match status" value="1"/>
</dbReference>
<feature type="region of interest" description="Disordered" evidence="14">
    <location>
        <begin position="799"/>
        <end position="914"/>
    </location>
</feature>
<dbReference type="GO" id="GO:0007229">
    <property type="term" value="P:integrin-mediated signaling pathway"/>
    <property type="evidence" value="ECO:0007669"/>
    <property type="project" value="UniProtKB-KW"/>
</dbReference>
<keyword evidence="11" id="KW-0325">Glycoprotein</keyword>
<evidence type="ECO:0000313" key="19">
    <source>
        <dbReference type="Proteomes" id="UP000678499"/>
    </source>
</evidence>
<evidence type="ECO:0000256" key="8">
    <source>
        <dbReference type="ARBA" id="ARBA00023037"/>
    </source>
</evidence>
<dbReference type="Gene3D" id="2.60.40.1460">
    <property type="entry name" value="Integrin domains. Chain A, domain 2"/>
    <property type="match status" value="1"/>
</dbReference>
<proteinExistence type="inferred from homology"/>
<comment type="subcellular location">
    <subcellularLocation>
        <location evidence="1 13">Membrane</location>
        <topology evidence="1 13">Single-pass type I membrane protein</topology>
    </subcellularLocation>
</comment>
<feature type="repeat" description="FG-GAP" evidence="12">
    <location>
        <begin position="335"/>
        <end position="397"/>
    </location>
</feature>
<dbReference type="GO" id="GO:0005178">
    <property type="term" value="F:integrin binding"/>
    <property type="evidence" value="ECO:0007669"/>
    <property type="project" value="TreeGrafter"/>
</dbReference>
<dbReference type="SUPFAM" id="SSF69318">
    <property type="entry name" value="Integrin alpha N-terminal domain"/>
    <property type="match status" value="1"/>
</dbReference>
<feature type="transmembrane region" description="Helical" evidence="13">
    <location>
        <begin position="1030"/>
        <end position="1054"/>
    </location>
</feature>
<dbReference type="GO" id="GO:0007157">
    <property type="term" value="P:heterophilic cell-cell adhesion via plasma membrane cell adhesion molecules"/>
    <property type="evidence" value="ECO:0007669"/>
    <property type="project" value="UniProtKB-ARBA"/>
</dbReference>
<keyword evidence="5" id="KW-0677">Repeat</keyword>
<dbReference type="AlphaFoldDB" id="A0A7R9GCQ7"/>
<dbReference type="OrthoDB" id="5317514at2759"/>
<evidence type="ECO:0000256" key="5">
    <source>
        <dbReference type="ARBA" id="ARBA00022737"/>
    </source>
</evidence>
<dbReference type="Proteomes" id="UP000678499">
    <property type="component" value="Unassembled WGS sequence"/>
</dbReference>
<feature type="compositionally biased region" description="Low complexity" evidence="14">
    <location>
        <begin position="852"/>
        <end position="881"/>
    </location>
</feature>
<evidence type="ECO:0000256" key="10">
    <source>
        <dbReference type="ARBA" id="ARBA00023170"/>
    </source>
</evidence>
<dbReference type="GO" id="GO:0007160">
    <property type="term" value="P:cell-matrix adhesion"/>
    <property type="evidence" value="ECO:0007669"/>
    <property type="project" value="TreeGrafter"/>
</dbReference>
<comment type="similarity">
    <text evidence="2 13">Belongs to the integrin alpha chain family.</text>
</comment>
<sequence length="1079" mass="119691">MQYLYLVLARVVVDFRSTRMPFNRFDIFPPNFKEEIKEDQWLGVTVRSGGKGRKVMVCAHRYVRKVSENRWGQGLCYTLSQLLDWDQDWQPCSGEPVRQAHEQYGFCQAGTNGFLTPDDDVALIGAPGPYTWRGTVYAYNISENFLERDKTKYYVPVQERESPVDKYSYLGFSTTAGRFFPDEKTSFVAGAPRSNGTGQIFFFKRIPRQSLMKVQLSLSGDVFASSYGYELASADINGDGMTDLVVGAPFHYAKNSGGAVYVYINSPMGFQANHPFTKLTGTAESRFGFAIANIGDVNLDGFEDIAVGAPYEGDGVVYIYLGSKTGLIEKVAQVIRSENLNVVQPPKTFGYSLSGGLDMDRNGYPDLLVGCYSDDKIVMIRARPIVDIETRVEPIDTFTNIDPATPGCKNNSQSSEVCFSFSACFRMKKSKSIRRETSLELSYRIEAETFTGKKFSRVYFENGLADRPNVVKKDTALSSSSFFDFHCFTETVYLREGTTDIQSPIAFRMTYSLVQPSPKLPKAGAPLPDMADYPILNQQEAVREFEATFLKDCGSDDLCQCELYLNITTNMIAKDDDGNPLFILGEQKEILLNIAVTNLGEPAYLTSLTVEFQLSLNTTSEDLAARNDFNVLVRVVMQAELSLSGLAHPELPTYGGEIRGESSIRFLDEIGTRVDHVYQVANDGPSTANRLTIVIDWPYQVENGRAQGKWLLYLTERPVVEGDGECVIADGAINPLKLTNVDETSDQPLLYGYANSLGYLSSEHAVTESSREDGTSSVMFDADESDGFSTAGVAVGGTVREGSLGSNAIEEVDEEKYHSKGESGMHYSGTSKTSYTSREEKVFRSKETRVESSQSENSRVSSSSKSASSAVHASSSSSALSKGADDFGDSDFYVDEDYEDEPTGTKRRRKRDAEARIEPRRITDKNGNTELVVVFDCLGGSAKCVQFRCDIRNLMVKQTATVHIMARLWNATLVEDYPQVDRALIRSRARLALDPNIPLVQYSIRDDVTYAETSALPDSLTVPGRAGIPWWAILLGVIGGLLLLGLIGVCLWWCGFFKRKKPDFTLSGNLERQRMNGDY</sequence>
<feature type="compositionally biased region" description="Acidic residues" evidence="14">
    <location>
        <begin position="886"/>
        <end position="902"/>
    </location>
</feature>
<feature type="domain" description="Integrin alpha second immunoglobulin-like" evidence="16">
    <location>
        <begin position="553"/>
        <end position="617"/>
    </location>
</feature>
<dbReference type="InterPro" id="IPR048286">
    <property type="entry name" value="Integrin_alpha_Ig-like_3"/>
</dbReference>
<evidence type="ECO:0000256" key="2">
    <source>
        <dbReference type="ARBA" id="ARBA00008054"/>
    </source>
</evidence>
<keyword evidence="10 13" id="KW-0675">Receptor</keyword>
<evidence type="ECO:0000256" key="12">
    <source>
        <dbReference type="PROSITE-ProRule" id="PRU00803"/>
    </source>
</evidence>
<keyword evidence="4" id="KW-0732">Signal</keyword>
<feature type="repeat" description="FG-GAP" evidence="12">
    <location>
        <begin position="90"/>
        <end position="148"/>
    </location>
</feature>
<keyword evidence="6 13" id="KW-0130">Cell adhesion</keyword>
<dbReference type="SUPFAM" id="SSF69179">
    <property type="entry name" value="Integrin domains"/>
    <property type="match status" value="3"/>
</dbReference>
<feature type="repeat" description="FG-GAP" evidence="12">
    <location>
        <begin position="273"/>
        <end position="329"/>
    </location>
</feature>
<dbReference type="Gene3D" id="2.60.40.1530">
    <property type="entry name" value="ntegrin, alpha v. Chain A, domain 4"/>
    <property type="match status" value="1"/>
</dbReference>
<dbReference type="InterPro" id="IPR013517">
    <property type="entry name" value="FG-GAP"/>
</dbReference>
<organism evidence="18">
    <name type="scientific">Notodromas monacha</name>
    <dbReference type="NCBI Taxonomy" id="399045"/>
    <lineage>
        <taxon>Eukaryota</taxon>
        <taxon>Metazoa</taxon>
        <taxon>Ecdysozoa</taxon>
        <taxon>Arthropoda</taxon>
        <taxon>Crustacea</taxon>
        <taxon>Oligostraca</taxon>
        <taxon>Ostracoda</taxon>
        <taxon>Podocopa</taxon>
        <taxon>Podocopida</taxon>
        <taxon>Cypridocopina</taxon>
        <taxon>Cypridoidea</taxon>
        <taxon>Cyprididae</taxon>
        <taxon>Notodromas</taxon>
    </lineage>
</organism>
<dbReference type="PANTHER" id="PTHR23220:SF122">
    <property type="entry name" value="INTEGRIN ALPHA-PS1"/>
    <property type="match status" value="1"/>
</dbReference>
<evidence type="ECO:0000256" key="13">
    <source>
        <dbReference type="RuleBase" id="RU003762"/>
    </source>
</evidence>
<feature type="domain" description="Integrin alpha first immunoglubulin-like" evidence="15">
    <location>
        <begin position="382"/>
        <end position="552"/>
    </location>
</feature>
<name>A0A7R9GCQ7_9CRUS</name>
<dbReference type="GO" id="GO:0033627">
    <property type="term" value="P:cell adhesion mediated by integrin"/>
    <property type="evidence" value="ECO:0007669"/>
    <property type="project" value="TreeGrafter"/>
</dbReference>
<evidence type="ECO:0000256" key="14">
    <source>
        <dbReference type="SAM" id="MobiDB-lite"/>
    </source>
</evidence>
<dbReference type="GO" id="GO:0008305">
    <property type="term" value="C:integrin complex"/>
    <property type="evidence" value="ECO:0007669"/>
    <property type="project" value="InterPro"/>
</dbReference>
<keyword evidence="3 13" id="KW-0812">Transmembrane</keyword>
<evidence type="ECO:0000256" key="11">
    <source>
        <dbReference type="ARBA" id="ARBA00023180"/>
    </source>
</evidence>
<dbReference type="PRINTS" id="PR01185">
    <property type="entry name" value="INTEGRINA"/>
</dbReference>
<evidence type="ECO:0000313" key="18">
    <source>
        <dbReference type="EMBL" id="CAD7275960.1"/>
    </source>
</evidence>
<dbReference type="Pfam" id="PF01839">
    <property type="entry name" value="FG-GAP"/>
    <property type="match status" value="2"/>
</dbReference>
<feature type="repeat" description="FG-GAP" evidence="12">
    <location>
        <begin position="213"/>
        <end position="272"/>
    </location>
</feature>
<evidence type="ECO:0008006" key="20">
    <source>
        <dbReference type="Google" id="ProtNLM"/>
    </source>
</evidence>
<keyword evidence="8 13" id="KW-0401">Integrin</keyword>
<keyword evidence="7 13" id="KW-1133">Transmembrane helix</keyword>
<protein>
    <recommendedName>
        <fullName evidence="20">Integrin alpha-2 domain-containing protein</fullName>
    </recommendedName>
</protein>
<evidence type="ECO:0000259" key="16">
    <source>
        <dbReference type="Pfam" id="PF20805"/>
    </source>
</evidence>
<keyword evidence="9 13" id="KW-0472">Membrane</keyword>
<dbReference type="InterPro" id="IPR013649">
    <property type="entry name" value="Integrin_alpha_Ig-like_1"/>
</dbReference>
<dbReference type="InterPro" id="IPR048285">
    <property type="entry name" value="Integrin_alpha_Ig-like_2"/>
</dbReference>
<evidence type="ECO:0000256" key="7">
    <source>
        <dbReference type="ARBA" id="ARBA00022989"/>
    </source>
</evidence>
<feature type="compositionally biased region" description="Basic and acidic residues" evidence="14">
    <location>
        <begin position="837"/>
        <end position="850"/>
    </location>
</feature>
<evidence type="ECO:0000256" key="6">
    <source>
        <dbReference type="ARBA" id="ARBA00022889"/>
    </source>
</evidence>
<dbReference type="GO" id="GO:0009897">
    <property type="term" value="C:external side of plasma membrane"/>
    <property type="evidence" value="ECO:0007669"/>
    <property type="project" value="TreeGrafter"/>
</dbReference>
<dbReference type="PANTHER" id="PTHR23220">
    <property type="entry name" value="INTEGRIN ALPHA"/>
    <property type="match status" value="1"/>
</dbReference>
<dbReference type="Gene3D" id="1.20.5.930">
    <property type="entry name" value="Bicelle-embedded integrin alpha(iib) transmembrane segment"/>
    <property type="match status" value="1"/>
</dbReference>
<reference evidence="18" key="1">
    <citation type="submission" date="2020-11" db="EMBL/GenBank/DDBJ databases">
        <authorList>
            <person name="Tran Van P."/>
        </authorList>
    </citation>
    <scope>NUCLEOTIDE SEQUENCE</scope>
</reference>
<keyword evidence="19" id="KW-1185">Reference proteome</keyword>
<dbReference type="InterPro" id="IPR032695">
    <property type="entry name" value="Integrin_dom_sf"/>
</dbReference>
<dbReference type="InterPro" id="IPR000413">
    <property type="entry name" value="Integrin_alpha"/>
</dbReference>
<dbReference type="Pfam" id="PF08441">
    <property type="entry name" value="Integrin_A_Ig_1"/>
    <property type="match status" value="1"/>
</dbReference>
<accession>A0A7R9GCQ7</accession>
<evidence type="ECO:0000256" key="9">
    <source>
        <dbReference type="ARBA" id="ARBA00023136"/>
    </source>
</evidence>
<evidence type="ECO:0000259" key="17">
    <source>
        <dbReference type="Pfam" id="PF20806"/>
    </source>
</evidence>
<dbReference type="InterPro" id="IPR028994">
    <property type="entry name" value="Integrin_alpha_N"/>
</dbReference>
<dbReference type="SMART" id="SM00191">
    <property type="entry name" value="Int_alpha"/>
    <property type="match status" value="4"/>
</dbReference>
<feature type="domain" description="Integrin alpha third immunoglobulin-like" evidence="17">
    <location>
        <begin position="641"/>
        <end position="1000"/>
    </location>
</feature>